<reference evidence="2 3" key="1">
    <citation type="journal article" date="2024" name="Commun. Biol.">
        <title>Comparative genomic analysis of thermophilic fungi reveals convergent evolutionary adaptations and gene losses.</title>
        <authorList>
            <person name="Steindorff A.S."/>
            <person name="Aguilar-Pontes M.V."/>
            <person name="Robinson A.J."/>
            <person name="Andreopoulos B."/>
            <person name="LaButti K."/>
            <person name="Kuo A."/>
            <person name="Mondo S."/>
            <person name="Riley R."/>
            <person name="Otillar R."/>
            <person name="Haridas S."/>
            <person name="Lipzen A."/>
            <person name="Grimwood J."/>
            <person name="Schmutz J."/>
            <person name="Clum A."/>
            <person name="Reid I.D."/>
            <person name="Moisan M.C."/>
            <person name="Butler G."/>
            <person name="Nguyen T.T.M."/>
            <person name="Dewar K."/>
            <person name="Conant G."/>
            <person name="Drula E."/>
            <person name="Henrissat B."/>
            <person name="Hansel C."/>
            <person name="Singer S."/>
            <person name="Hutchinson M.I."/>
            <person name="de Vries R.P."/>
            <person name="Natvig D.O."/>
            <person name="Powell A.J."/>
            <person name="Tsang A."/>
            <person name="Grigoriev I.V."/>
        </authorList>
    </citation>
    <scope>NUCLEOTIDE SEQUENCE [LARGE SCALE GENOMIC DNA]</scope>
    <source>
        <strain evidence="2 3">CBS 494.80</strain>
    </source>
</reference>
<dbReference type="EMBL" id="JAZHXI010000009">
    <property type="protein sequence ID" value="KAL2068199.1"/>
    <property type="molecule type" value="Genomic_DNA"/>
</dbReference>
<evidence type="ECO:0000313" key="3">
    <source>
        <dbReference type="Proteomes" id="UP001595075"/>
    </source>
</evidence>
<evidence type="ECO:0000256" key="1">
    <source>
        <dbReference type="SAM" id="MobiDB-lite"/>
    </source>
</evidence>
<name>A0ABR4CE19_9HELO</name>
<sequence>MSDLRPVRLSVVNSLPCRHINAVLLLPFELLTVDSSNRVESSSSSSQMGLELRTEKSTTGQVISLV</sequence>
<proteinExistence type="predicted"/>
<evidence type="ECO:0000313" key="2">
    <source>
        <dbReference type="EMBL" id="KAL2068199.1"/>
    </source>
</evidence>
<accession>A0ABR4CE19</accession>
<organism evidence="2 3">
    <name type="scientific">Oculimacula yallundae</name>
    <dbReference type="NCBI Taxonomy" id="86028"/>
    <lineage>
        <taxon>Eukaryota</taxon>
        <taxon>Fungi</taxon>
        <taxon>Dikarya</taxon>
        <taxon>Ascomycota</taxon>
        <taxon>Pezizomycotina</taxon>
        <taxon>Leotiomycetes</taxon>
        <taxon>Helotiales</taxon>
        <taxon>Ploettnerulaceae</taxon>
        <taxon>Oculimacula</taxon>
    </lineage>
</organism>
<gene>
    <name evidence="2" type="ORF">VTL71DRAFT_16297</name>
</gene>
<feature type="region of interest" description="Disordered" evidence="1">
    <location>
        <begin position="38"/>
        <end position="66"/>
    </location>
</feature>
<protein>
    <submittedName>
        <fullName evidence="2">Uncharacterized protein</fullName>
    </submittedName>
</protein>
<comment type="caution">
    <text evidence="2">The sequence shown here is derived from an EMBL/GenBank/DDBJ whole genome shotgun (WGS) entry which is preliminary data.</text>
</comment>
<feature type="compositionally biased region" description="Polar residues" evidence="1">
    <location>
        <begin position="57"/>
        <end position="66"/>
    </location>
</feature>
<keyword evidence="3" id="KW-1185">Reference proteome</keyword>
<dbReference type="Proteomes" id="UP001595075">
    <property type="component" value="Unassembled WGS sequence"/>
</dbReference>